<protein>
    <submittedName>
        <fullName evidence="1">Uncharacterized protein</fullName>
    </submittedName>
</protein>
<proteinExistence type="predicted"/>
<comment type="caution">
    <text evidence="1">The sequence shown here is derived from an EMBL/GenBank/DDBJ whole genome shotgun (WGS) entry which is preliminary data.</text>
</comment>
<reference evidence="1 2" key="1">
    <citation type="journal article" date="2021" name="Plant Biotechnol. J.">
        <title>Multi-omics assisted identification of the key and species-specific regulatory components of drought-tolerant mechanisms in Gossypium stocksii.</title>
        <authorList>
            <person name="Yu D."/>
            <person name="Ke L."/>
            <person name="Zhang D."/>
            <person name="Wu Y."/>
            <person name="Sun Y."/>
            <person name="Mei J."/>
            <person name="Sun J."/>
            <person name="Sun Y."/>
        </authorList>
    </citation>
    <scope>NUCLEOTIDE SEQUENCE [LARGE SCALE GENOMIC DNA]</scope>
    <source>
        <strain evidence="2">cv. E1</strain>
        <tissue evidence="1">Leaf</tissue>
    </source>
</reference>
<dbReference type="Proteomes" id="UP000828251">
    <property type="component" value="Unassembled WGS sequence"/>
</dbReference>
<sequence>MVTLLRKICDVIQFDLGELIFEEIIKHTNFVYPMLCLSFLSLIFQILCNQNPEIVLATEKYERKPIELSIHTSGLKGNTRLHSLKLFLMWWLSLLELAQRKTFHLNSQPLNKISSNILMLRLPPKKRSFNNFKPMFDESKRCGMISWPSCFSWGLENLFN</sequence>
<organism evidence="1 2">
    <name type="scientific">Gossypium stocksii</name>
    <dbReference type="NCBI Taxonomy" id="47602"/>
    <lineage>
        <taxon>Eukaryota</taxon>
        <taxon>Viridiplantae</taxon>
        <taxon>Streptophyta</taxon>
        <taxon>Embryophyta</taxon>
        <taxon>Tracheophyta</taxon>
        <taxon>Spermatophyta</taxon>
        <taxon>Magnoliopsida</taxon>
        <taxon>eudicotyledons</taxon>
        <taxon>Gunneridae</taxon>
        <taxon>Pentapetalae</taxon>
        <taxon>rosids</taxon>
        <taxon>malvids</taxon>
        <taxon>Malvales</taxon>
        <taxon>Malvaceae</taxon>
        <taxon>Malvoideae</taxon>
        <taxon>Gossypium</taxon>
    </lineage>
</organism>
<name>A0A9D3ZHC0_9ROSI</name>
<gene>
    <name evidence="1" type="ORF">J1N35_045734</name>
</gene>
<keyword evidence="2" id="KW-1185">Reference proteome</keyword>
<evidence type="ECO:0000313" key="2">
    <source>
        <dbReference type="Proteomes" id="UP000828251"/>
    </source>
</evidence>
<accession>A0A9D3ZHC0</accession>
<dbReference type="EMBL" id="JAIQCV010000013">
    <property type="protein sequence ID" value="KAH1033560.1"/>
    <property type="molecule type" value="Genomic_DNA"/>
</dbReference>
<evidence type="ECO:0000313" key="1">
    <source>
        <dbReference type="EMBL" id="KAH1033560.1"/>
    </source>
</evidence>
<dbReference type="AlphaFoldDB" id="A0A9D3ZHC0"/>